<protein>
    <recommendedName>
        <fullName evidence="2">Aldehyde dehydrogenase domain-containing protein</fullName>
    </recommendedName>
</protein>
<keyword evidence="4" id="KW-1185">Reference proteome</keyword>
<feature type="domain" description="Aldehyde dehydrogenase" evidence="2">
    <location>
        <begin position="399"/>
        <end position="467"/>
    </location>
</feature>
<proteinExistence type="predicted"/>
<dbReference type="Proteomes" id="UP000028524">
    <property type="component" value="Unassembled WGS sequence"/>
</dbReference>
<accession>A0A084R130</accession>
<dbReference type="Pfam" id="PF00171">
    <property type="entry name" value="Aldedh"/>
    <property type="match status" value="1"/>
</dbReference>
<dbReference type="Gene3D" id="3.40.605.10">
    <property type="entry name" value="Aldehyde Dehydrogenase, Chain A, domain 1"/>
    <property type="match status" value="1"/>
</dbReference>
<reference evidence="3 4" key="1">
    <citation type="journal article" date="2014" name="BMC Genomics">
        <title>Comparative genome sequencing reveals chemotype-specific gene clusters in the toxigenic black mold Stachybotrys.</title>
        <authorList>
            <person name="Semeiks J."/>
            <person name="Borek D."/>
            <person name="Otwinowski Z."/>
            <person name="Grishin N.V."/>
        </authorList>
    </citation>
    <scope>NUCLEOTIDE SEQUENCE [LARGE SCALE GENOMIC DNA]</scope>
    <source>
        <strain evidence="3 4">IBT 40285</strain>
    </source>
</reference>
<feature type="region of interest" description="Disordered" evidence="1">
    <location>
        <begin position="1"/>
        <end position="23"/>
    </location>
</feature>
<feature type="compositionally biased region" description="Polar residues" evidence="1">
    <location>
        <begin position="1"/>
        <end position="11"/>
    </location>
</feature>
<feature type="compositionally biased region" description="Basic and acidic residues" evidence="1">
    <location>
        <begin position="12"/>
        <end position="23"/>
    </location>
</feature>
<dbReference type="OrthoDB" id="3200163at2759"/>
<dbReference type="InterPro" id="IPR015590">
    <property type="entry name" value="Aldehyde_DH_dom"/>
</dbReference>
<evidence type="ECO:0000259" key="2">
    <source>
        <dbReference type="Pfam" id="PF00171"/>
    </source>
</evidence>
<evidence type="ECO:0000313" key="3">
    <source>
        <dbReference type="EMBL" id="KFA69915.1"/>
    </source>
</evidence>
<sequence length="654" mass="72878">MSDGKSITTNGVHDHSQLKHADWKQGNSGNRIYDFISSVQDALSEGWEYEFNTIWLAVEPLRTERGIVWRDVLGKTTTSAKWVLKTEEIQKLSRSLERAKQTNVDTAVLDGISTIETRVDDKGRMIDSHLQEVRSSIMLQLKRMEESFLRKVNVISGAAAEIHSSQTTHAPTFRHPDMPDHFAPSGSGLPDATARTSPIVEPNTTSAPSLVDDLRHTPKGIGWLIGHAQQRTHDLTGTAQYSNQYFEPIDETMNEMQEVFTTCTREYGLYHEPELKRLLVSLYTDSFSGMAVILTHLRPGKAKLVFRSEKNSEELQRTILKIKKSSQQVIREVTLSTTPSSTFDVQAPDEEGSEAVVVADLLPVSLRCQGPGQALRGAVEARGPELKDTRVEDELFLRNDGFKRIIHHKPVGVCAGMFAINSAAVQLVMNCTASLTTGHAILLKSSYKTPIVSHVPRQVLQRSRFPAWRLPSRQPARYSCRTRASTVPSLRVAWLCYKSPGIIFQDANLDVLMQRLGRGITFNMAKRALWARSFMFAGTSGTCGTRSNHWRSGRSWYLNCQGCAQIQYDRVIGYFENGKAKATLPAGGIQIGDKFGLVGFLHRADRHRLLEDGAGQGKSRNLAIMNLSDDGVQAIIDGYTLTKTVNVKWKIELG</sequence>
<dbReference type="EMBL" id="KL659328">
    <property type="protein sequence ID" value="KFA69915.1"/>
    <property type="molecule type" value="Genomic_DNA"/>
</dbReference>
<dbReference type="GO" id="GO:0016491">
    <property type="term" value="F:oxidoreductase activity"/>
    <property type="evidence" value="ECO:0007669"/>
    <property type="project" value="InterPro"/>
</dbReference>
<gene>
    <name evidence="3" type="ORF">S40285_10503</name>
</gene>
<name>A0A084R130_STAC4</name>
<dbReference type="SUPFAM" id="SSF53720">
    <property type="entry name" value="ALDH-like"/>
    <property type="match status" value="1"/>
</dbReference>
<feature type="region of interest" description="Disordered" evidence="1">
    <location>
        <begin position="167"/>
        <end position="212"/>
    </location>
</feature>
<dbReference type="InterPro" id="IPR016162">
    <property type="entry name" value="Ald_DH_N"/>
</dbReference>
<dbReference type="HOGENOM" id="CLU_419305_0_0_1"/>
<evidence type="ECO:0000313" key="4">
    <source>
        <dbReference type="Proteomes" id="UP000028524"/>
    </source>
</evidence>
<evidence type="ECO:0000256" key="1">
    <source>
        <dbReference type="SAM" id="MobiDB-lite"/>
    </source>
</evidence>
<dbReference type="InParanoid" id="A0A084R130"/>
<dbReference type="InterPro" id="IPR016161">
    <property type="entry name" value="Ald_DH/histidinol_DH"/>
</dbReference>
<dbReference type="AlphaFoldDB" id="A0A084R130"/>
<organism evidence="3 4">
    <name type="scientific">Stachybotrys chlorohalonatus (strain IBT 40285)</name>
    <dbReference type="NCBI Taxonomy" id="1283841"/>
    <lineage>
        <taxon>Eukaryota</taxon>
        <taxon>Fungi</taxon>
        <taxon>Dikarya</taxon>
        <taxon>Ascomycota</taxon>
        <taxon>Pezizomycotina</taxon>
        <taxon>Sordariomycetes</taxon>
        <taxon>Hypocreomycetidae</taxon>
        <taxon>Hypocreales</taxon>
        <taxon>Stachybotryaceae</taxon>
        <taxon>Stachybotrys</taxon>
    </lineage>
</organism>